<evidence type="ECO:0000256" key="1">
    <source>
        <dbReference type="ARBA" id="ARBA00022490"/>
    </source>
</evidence>
<evidence type="ECO:0000313" key="3">
    <source>
        <dbReference type="EMBL" id="KKQ49883.1"/>
    </source>
</evidence>
<dbReference type="AlphaFoldDB" id="A0A0G0I3G9"/>
<dbReference type="InterPro" id="IPR000037">
    <property type="entry name" value="SsrA-bd_prot"/>
</dbReference>
<evidence type="ECO:0000256" key="2">
    <source>
        <dbReference type="ARBA" id="ARBA00022884"/>
    </source>
</evidence>
<organism evidence="3 4">
    <name type="scientific">Candidatus Shapirobacteria bacterium GW2011_GWE1_38_10</name>
    <dbReference type="NCBI Taxonomy" id="1618488"/>
    <lineage>
        <taxon>Bacteria</taxon>
        <taxon>Candidatus Shapironibacteriota</taxon>
    </lineage>
</organism>
<dbReference type="Proteomes" id="UP000034231">
    <property type="component" value="Unassembled WGS sequence"/>
</dbReference>
<protein>
    <submittedName>
        <fullName evidence="3">SsrA-binding protein</fullName>
    </submittedName>
</protein>
<proteinExistence type="predicted"/>
<keyword evidence="2" id="KW-0694">RNA-binding</keyword>
<dbReference type="Gene3D" id="2.40.280.10">
    <property type="match status" value="1"/>
</dbReference>
<dbReference type="GO" id="GO:0070930">
    <property type="term" value="P:trans-translation-dependent protein tagging"/>
    <property type="evidence" value="ECO:0007669"/>
    <property type="project" value="TreeGrafter"/>
</dbReference>
<dbReference type="PANTHER" id="PTHR30308">
    <property type="entry name" value="TMRNA-BINDING COMPONENT OF TRANS-TRANSLATION TAGGING COMPLEX"/>
    <property type="match status" value="1"/>
</dbReference>
<dbReference type="PANTHER" id="PTHR30308:SF2">
    <property type="entry name" value="SSRA-BINDING PROTEIN"/>
    <property type="match status" value="1"/>
</dbReference>
<dbReference type="Pfam" id="PF01668">
    <property type="entry name" value="SmpB"/>
    <property type="match status" value="1"/>
</dbReference>
<dbReference type="GO" id="GO:0003723">
    <property type="term" value="F:RNA binding"/>
    <property type="evidence" value="ECO:0007669"/>
    <property type="project" value="UniProtKB-KW"/>
</dbReference>
<dbReference type="InterPro" id="IPR023620">
    <property type="entry name" value="SmpB"/>
</dbReference>
<name>A0A0G0I3G9_9BACT</name>
<reference evidence="3 4" key="1">
    <citation type="journal article" date="2015" name="Nature">
        <title>rRNA introns, odd ribosomes, and small enigmatic genomes across a large radiation of phyla.</title>
        <authorList>
            <person name="Brown C.T."/>
            <person name="Hug L.A."/>
            <person name="Thomas B.C."/>
            <person name="Sharon I."/>
            <person name="Castelle C.J."/>
            <person name="Singh A."/>
            <person name="Wilkins M.J."/>
            <person name="Williams K.H."/>
            <person name="Banfield J.F."/>
        </authorList>
    </citation>
    <scope>NUCLEOTIDE SEQUENCE [LARGE SCALE GENOMIC DNA]</scope>
</reference>
<keyword evidence="1" id="KW-0963">Cytoplasm</keyword>
<dbReference type="SUPFAM" id="SSF74982">
    <property type="entry name" value="Small protein B (SmpB)"/>
    <property type="match status" value="1"/>
</dbReference>
<gene>
    <name evidence="3" type="ORF">US68_C0010G0016</name>
</gene>
<dbReference type="EMBL" id="LBTX01000010">
    <property type="protein sequence ID" value="KKQ49883.1"/>
    <property type="molecule type" value="Genomic_DNA"/>
</dbReference>
<accession>A0A0G0I3G9</accession>
<dbReference type="GO" id="GO:0005829">
    <property type="term" value="C:cytosol"/>
    <property type="evidence" value="ECO:0007669"/>
    <property type="project" value="TreeGrafter"/>
</dbReference>
<sequence>MKYFNRDSLDYNFSDKVVAGLVLNGSDAKALRVNGVQFKGAKVEVINGIPTALNLEITPYKYSQNQEKDKSGERKLLLNSKEIAKLQSYRNQKYMMIPIAIFLQGIWFKMEIGIGRKMRKFEKREKIKEKEFRGDARE</sequence>
<evidence type="ECO:0000313" key="4">
    <source>
        <dbReference type="Proteomes" id="UP000034231"/>
    </source>
</evidence>
<comment type="caution">
    <text evidence="3">The sequence shown here is derived from an EMBL/GenBank/DDBJ whole genome shotgun (WGS) entry which is preliminary data.</text>
</comment>